<name>A0A6J5M837_9CAUD</name>
<sequence>MKDWRIQRPASIWIETTVEAETLEQALELADEDFSAGDYQEAQDSCEVSWSKYWAEDEDGEEYSGEELDTTNA</sequence>
<gene>
    <name evidence="1" type="ORF">UFOVP419_27</name>
</gene>
<protein>
    <submittedName>
        <fullName evidence="1">Uncharacterized protein</fullName>
    </submittedName>
</protein>
<reference evidence="1" key="1">
    <citation type="submission" date="2020-04" db="EMBL/GenBank/DDBJ databases">
        <authorList>
            <person name="Chiriac C."/>
            <person name="Salcher M."/>
            <person name="Ghai R."/>
            <person name="Kavagutti S V."/>
        </authorList>
    </citation>
    <scope>NUCLEOTIDE SEQUENCE</scope>
</reference>
<organism evidence="1">
    <name type="scientific">uncultured Caudovirales phage</name>
    <dbReference type="NCBI Taxonomy" id="2100421"/>
    <lineage>
        <taxon>Viruses</taxon>
        <taxon>Duplodnaviria</taxon>
        <taxon>Heunggongvirae</taxon>
        <taxon>Uroviricota</taxon>
        <taxon>Caudoviricetes</taxon>
        <taxon>Peduoviridae</taxon>
        <taxon>Maltschvirus</taxon>
        <taxon>Maltschvirus maltsch</taxon>
    </lineage>
</organism>
<evidence type="ECO:0000313" key="1">
    <source>
        <dbReference type="EMBL" id="CAB4141797.1"/>
    </source>
</evidence>
<proteinExistence type="predicted"/>
<accession>A0A6J5M837</accession>
<dbReference type="EMBL" id="LR796401">
    <property type="protein sequence ID" value="CAB4141797.1"/>
    <property type="molecule type" value="Genomic_DNA"/>
</dbReference>